<name>A0A942Z5L2_9BACI</name>
<dbReference type="Proteomes" id="UP000676456">
    <property type="component" value="Unassembled WGS sequence"/>
</dbReference>
<feature type="transmembrane region" description="Helical" evidence="1">
    <location>
        <begin position="173"/>
        <end position="194"/>
    </location>
</feature>
<feature type="transmembrane region" description="Helical" evidence="1">
    <location>
        <begin position="146"/>
        <end position="167"/>
    </location>
</feature>
<proteinExistence type="predicted"/>
<dbReference type="EMBL" id="JAGYPN010000005">
    <property type="protein sequence ID" value="MBS4224879.1"/>
    <property type="molecule type" value="Genomic_DNA"/>
</dbReference>
<dbReference type="InterPro" id="IPR006938">
    <property type="entry name" value="DUF624"/>
</dbReference>
<evidence type="ECO:0000313" key="2">
    <source>
        <dbReference type="EMBL" id="MBS4224879.1"/>
    </source>
</evidence>
<keyword evidence="1" id="KW-0472">Membrane</keyword>
<feature type="transmembrane region" description="Helical" evidence="1">
    <location>
        <begin position="75"/>
        <end position="95"/>
    </location>
</feature>
<feature type="transmembrane region" description="Helical" evidence="1">
    <location>
        <begin position="101"/>
        <end position="125"/>
    </location>
</feature>
<evidence type="ECO:0000256" key="1">
    <source>
        <dbReference type="SAM" id="Phobius"/>
    </source>
</evidence>
<organism evidence="2 3">
    <name type="scientific">Lederbergia citrea</name>
    <dbReference type="NCBI Taxonomy" id="2833581"/>
    <lineage>
        <taxon>Bacteria</taxon>
        <taxon>Bacillati</taxon>
        <taxon>Bacillota</taxon>
        <taxon>Bacilli</taxon>
        <taxon>Bacillales</taxon>
        <taxon>Bacillaceae</taxon>
        <taxon>Lederbergia</taxon>
    </lineage>
</organism>
<protein>
    <submittedName>
        <fullName evidence="2">DUF624 domain-containing protein</fullName>
    </submittedName>
</protein>
<accession>A0A942Z5L2</accession>
<sequence length="220" mass="25691">MKASLRVFHKSIFETYHQLGFVLRISLLWLLCSIPIVTIGFATIGLLYSIEKKQKGEDDFHNFFIGMKRYQKPTLLLTVLYAVIMIPGGVYFSILFSLNNIWAISFSFALLYLMFSVQFMMMYMVSLMVKQNLLDVKLIIIRSFRLFIENVSFTLNLSIYILLITILSLLVPILLLVWAGLLGFIAYYSLLYLLAKYESRPYEPDLEVSWRGAWKPWKAY</sequence>
<keyword evidence="1" id="KW-1133">Transmembrane helix</keyword>
<dbReference type="RefSeq" id="WP_213099931.1">
    <property type="nucleotide sequence ID" value="NZ_JAGYPN010000005.1"/>
</dbReference>
<gene>
    <name evidence="2" type="ORF">KHA91_19465</name>
</gene>
<evidence type="ECO:0000313" key="3">
    <source>
        <dbReference type="Proteomes" id="UP000676456"/>
    </source>
</evidence>
<keyword evidence="1" id="KW-0812">Transmembrane</keyword>
<dbReference type="Pfam" id="PF04854">
    <property type="entry name" value="DUF624"/>
    <property type="match status" value="1"/>
</dbReference>
<dbReference type="AlphaFoldDB" id="A0A942Z5L2"/>
<reference evidence="2 3" key="1">
    <citation type="submission" date="2021-05" db="EMBL/GenBank/DDBJ databases">
        <title>Novel Bacillus species.</title>
        <authorList>
            <person name="Liu G."/>
        </authorList>
    </citation>
    <scope>NUCLEOTIDE SEQUENCE [LARGE SCALE GENOMIC DNA]</scope>
    <source>
        <strain evidence="2 3">FJAT-49682</strain>
    </source>
</reference>
<feature type="transmembrane region" description="Helical" evidence="1">
    <location>
        <begin position="27"/>
        <end position="48"/>
    </location>
</feature>
<keyword evidence="3" id="KW-1185">Reference proteome</keyword>
<comment type="caution">
    <text evidence="2">The sequence shown here is derived from an EMBL/GenBank/DDBJ whole genome shotgun (WGS) entry which is preliminary data.</text>
</comment>